<dbReference type="EMBL" id="CP000050">
    <property type="protein sequence ID" value="AAY48689.1"/>
    <property type="molecule type" value="Genomic_DNA"/>
</dbReference>
<dbReference type="PROSITE" id="PS00409">
    <property type="entry name" value="PROKAR_NTER_METHYL"/>
    <property type="match status" value="1"/>
</dbReference>
<evidence type="ECO:0000256" key="1">
    <source>
        <dbReference type="SAM" id="Phobius"/>
    </source>
</evidence>
<dbReference type="Pfam" id="PF16074">
    <property type="entry name" value="PilW"/>
    <property type="match status" value="1"/>
</dbReference>
<keyword evidence="1" id="KW-0472">Membrane</keyword>
<keyword evidence="1" id="KW-0812">Transmembrane</keyword>
<dbReference type="InterPro" id="IPR012902">
    <property type="entry name" value="N_methyl_site"/>
</dbReference>
<dbReference type="AlphaFoldDB" id="A0A0H2X7Z3"/>
<dbReference type="Pfam" id="PF07963">
    <property type="entry name" value="N_methyl"/>
    <property type="match status" value="1"/>
</dbReference>
<proteinExistence type="predicted"/>
<name>A0A0H2X7Z3_XANC8</name>
<dbReference type="Proteomes" id="UP000000420">
    <property type="component" value="Chromosome"/>
</dbReference>
<dbReference type="GO" id="GO:0043683">
    <property type="term" value="P:type IV pilus assembly"/>
    <property type="evidence" value="ECO:0007669"/>
    <property type="project" value="InterPro"/>
</dbReference>
<protein>
    <recommendedName>
        <fullName evidence="4">Pilus assembly protein PilW</fullName>
    </recommendedName>
</protein>
<evidence type="ECO:0000313" key="2">
    <source>
        <dbReference type="EMBL" id="AAY48689.1"/>
    </source>
</evidence>
<dbReference type="KEGG" id="xcb:XC_1623"/>
<organism evidence="2 3">
    <name type="scientific">Xanthomonas campestris pv. campestris (strain 8004)</name>
    <dbReference type="NCBI Taxonomy" id="314565"/>
    <lineage>
        <taxon>Bacteria</taxon>
        <taxon>Pseudomonadati</taxon>
        <taxon>Pseudomonadota</taxon>
        <taxon>Gammaproteobacteria</taxon>
        <taxon>Lysobacterales</taxon>
        <taxon>Lysobacteraceae</taxon>
        <taxon>Xanthomonas</taxon>
    </lineage>
</organism>
<evidence type="ECO:0008006" key="4">
    <source>
        <dbReference type="Google" id="ProtNLM"/>
    </source>
</evidence>
<keyword evidence="1" id="KW-1133">Transmembrane helix</keyword>
<dbReference type="InterPro" id="IPR032092">
    <property type="entry name" value="PilW"/>
</dbReference>
<accession>A0A0H2X7Z3</accession>
<sequence>MTARTRAAGLSLIEMMIALVIGLVLLLGVIQVFSASRTAFQLSEGASRAQENARFALDFLARDIRMAGHFGCVNDQAHFVKGQGDPRVNLSTTTGSGSPLDFSVSIQGYEATGTSPGAQLRLGGTLSPAAGVPSQIQGLNPAPLPGSDILVLRFLSPEGVPVTGLVRTGSNSIASFDAGRLSRLTSGGVGTPTLFGIADCSHADVFTGTSAASSVTTSVDLSRYTAQPTGQTMLYRAESLVYYVGTGASGEPALRRARAASDGTYAQNEELVEGIESLQLLYGLDSTAIISSATPPVGNITSQLTASAVGASADAAGANQWRRVGAVQVGILARSPNTANAVATANDDPVGVLGVSMQPPSAPDGRYRASYELSIALRNRLFGN</sequence>
<gene>
    <name evidence="2" type="ordered locus">XC_1623</name>
</gene>
<reference evidence="2 3" key="1">
    <citation type="journal article" date="2005" name="Genome Res.">
        <title>Comparative and functional genomic analyses of the pathogenicity of phytopathogen Xanthomonas campestris pv. campestris.</title>
        <authorList>
            <person name="Qian W."/>
            <person name="Jia Y."/>
            <person name="Ren S.X."/>
            <person name="He Y.Q."/>
            <person name="Feng J.X."/>
            <person name="Lu L.F."/>
            <person name="Sun Q."/>
            <person name="Ying G."/>
            <person name="Tang D.J."/>
            <person name="Tang H."/>
            <person name="Wu W."/>
            <person name="Hao P."/>
            <person name="Wang L."/>
            <person name="Jiang B.L."/>
            <person name="Zeng S."/>
            <person name="Gu W.Y."/>
            <person name="Lu G."/>
            <person name="Rong L."/>
            <person name="Tian Y."/>
            <person name="Yao Z."/>
            <person name="Fu G."/>
            <person name="Chen B."/>
            <person name="Fang R."/>
            <person name="Qiang B."/>
            <person name="Chen Z."/>
            <person name="Zhao G.P."/>
            <person name="Tang J.L."/>
            <person name="He C."/>
        </authorList>
    </citation>
    <scope>NUCLEOTIDE SEQUENCE [LARGE SCALE GENOMIC DNA]</scope>
    <source>
        <strain evidence="2 3">8004</strain>
    </source>
</reference>
<evidence type="ECO:0000313" key="3">
    <source>
        <dbReference type="Proteomes" id="UP000000420"/>
    </source>
</evidence>
<dbReference type="HOGENOM" id="CLU_052493_1_0_6"/>
<dbReference type="RefSeq" id="WP_011037627.1">
    <property type="nucleotide sequence ID" value="NC_007086.1"/>
</dbReference>
<feature type="transmembrane region" description="Helical" evidence="1">
    <location>
        <begin position="12"/>
        <end position="33"/>
    </location>
</feature>